<organism evidence="2 3">
    <name type="scientific">Actinomadura yumaensis</name>
    <dbReference type="NCBI Taxonomy" id="111807"/>
    <lineage>
        <taxon>Bacteria</taxon>
        <taxon>Bacillati</taxon>
        <taxon>Actinomycetota</taxon>
        <taxon>Actinomycetes</taxon>
        <taxon>Streptosporangiales</taxon>
        <taxon>Thermomonosporaceae</taxon>
        <taxon>Actinomadura</taxon>
    </lineage>
</organism>
<keyword evidence="3" id="KW-1185">Reference proteome</keyword>
<keyword evidence="1" id="KW-0812">Transmembrane</keyword>
<reference evidence="3" key="1">
    <citation type="journal article" date="2019" name="Int. J. Syst. Evol. Microbiol.">
        <title>The Global Catalogue of Microorganisms (GCM) 10K type strain sequencing project: providing services to taxonomists for standard genome sequencing and annotation.</title>
        <authorList>
            <consortium name="The Broad Institute Genomics Platform"/>
            <consortium name="The Broad Institute Genome Sequencing Center for Infectious Disease"/>
            <person name="Wu L."/>
            <person name="Ma J."/>
        </authorList>
    </citation>
    <scope>NUCLEOTIDE SEQUENCE [LARGE SCALE GENOMIC DNA]</scope>
    <source>
        <strain evidence="3">JCM 3369</strain>
    </source>
</reference>
<evidence type="ECO:0000313" key="2">
    <source>
        <dbReference type="EMBL" id="MFC6882308.1"/>
    </source>
</evidence>
<keyword evidence="1" id="KW-0472">Membrane</keyword>
<evidence type="ECO:0000256" key="1">
    <source>
        <dbReference type="SAM" id="Phobius"/>
    </source>
</evidence>
<gene>
    <name evidence="2" type="ORF">ACFQKB_21315</name>
</gene>
<dbReference type="Proteomes" id="UP001596380">
    <property type="component" value="Unassembled WGS sequence"/>
</dbReference>
<evidence type="ECO:0000313" key="3">
    <source>
        <dbReference type="Proteomes" id="UP001596380"/>
    </source>
</evidence>
<keyword evidence="1" id="KW-1133">Transmembrane helix</keyword>
<feature type="transmembrane region" description="Helical" evidence="1">
    <location>
        <begin position="112"/>
        <end position="132"/>
    </location>
</feature>
<dbReference type="EMBL" id="JBHSXS010000012">
    <property type="protein sequence ID" value="MFC6882308.1"/>
    <property type="molecule type" value="Genomic_DNA"/>
</dbReference>
<dbReference type="RefSeq" id="WP_160822612.1">
    <property type="nucleotide sequence ID" value="NZ_JBHSXS010000012.1"/>
</dbReference>
<comment type="caution">
    <text evidence="2">The sequence shown here is derived from an EMBL/GenBank/DDBJ whole genome shotgun (WGS) entry which is preliminary data.</text>
</comment>
<proteinExistence type="predicted"/>
<sequence>MDLRDPRLATAAATAMAAARVTIGLSTVLRPDRLARSWLGESAEGTDARPAVQVLGRGHGGRDLMLGAGALAALAARDRAAGAWLAAGGVADAVDGVTTVLLWRSLPSRSRWVFAASAAGTAVASGLICAGLRPR</sequence>
<name>A0ABW2CNM4_9ACTN</name>
<protein>
    <submittedName>
        <fullName evidence="2">DUF4267 domain-containing protein</fullName>
    </submittedName>
</protein>
<accession>A0ABW2CNM4</accession>